<keyword evidence="1" id="KW-0812">Transmembrane</keyword>
<evidence type="ECO:0000313" key="2">
    <source>
        <dbReference type="EMBL" id="EGF27865.1"/>
    </source>
</evidence>
<feature type="transmembrane region" description="Helical" evidence="1">
    <location>
        <begin position="21"/>
        <end position="40"/>
    </location>
</feature>
<dbReference type="EMBL" id="AFAR01000124">
    <property type="protein sequence ID" value="EGF27865.1"/>
    <property type="molecule type" value="Genomic_DNA"/>
</dbReference>
<dbReference type="RefSeq" id="WP_007326118.1">
    <property type="nucleotide sequence ID" value="NZ_AFAR01000124.1"/>
</dbReference>
<dbReference type="AlphaFoldDB" id="F2AR57"/>
<dbReference type="PATRIC" id="fig|991778.3.peg.2316"/>
<organism evidence="2 3">
    <name type="scientific">Rhodopirellula baltica WH47</name>
    <dbReference type="NCBI Taxonomy" id="991778"/>
    <lineage>
        <taxon>Bacteria</taxon>
        <taxon>Pseudomonadati</taxon>
        <taxon>Planctomycetota</taxon>
        <taxon>Planctomycetia</taxon>
        <taxon>Pirellulales</taxon>
        <taxon>Pirellulaceae</taxon>
        <taxon>Rhodopirellula</taxon>
    </lineage>
</organism>
<proteinExistence type="predicted"/>
<dbReference type="Proteomes" id="UP000006222">
    <property type="component" value="Unassembled WGS sequence"/>
</dbReference>
<accession>F2AR57</accession>
<sequence>MLATTWTDRIDSILVGPMWPATVLAALFLLYAAIALLGVVDFGADVDVDVDLDVPDLDAPDLAGDVGGDLGMDATGEPMHSDWFGGTGAATLRAMNLDRVPLVVWLSVFSVLFWVISFYLWFGYDVRRYDPTFLTSGLLTIRNGVLGIVATKIVTWPLHHMLVPPTEFHASRLVGGSAVIETRQADESFGRARFATDAAPLLISVRTGGEIIPKGGRVTVLDYDRDTKTYLVRAESSASA</sequence>
<keyword evidence="1" id="KW-0472">Membrane</keyword>
<evidence type="ECO:0000256" key="1">
    <source>
        <dbReference type="SAM" id="Phobius"/>
    </source>
</evidence>
<protein>
    <recommendedName>
        <fullName evidence="4">DUF1449 family protein</fullName>
    </recommendedName>
</protein>
<keyword evidence="1" id="KW-1133">Transmembrane helix</keyword>
<reference evidence="2 3" key="1">
    <citation type="journal article" date="2013" name="Mar. Genomics">
        <title>Expression of sulfatases in Rhodopirellula baltica and the diversity of sulfatases in the genus Rhodopirellula.</title>
        <authorList>
            <person name="Wegner C.E."/>
            <person name="Richter-Heitmann T."/>
            <person name="Klindworth A."/>
            <person name="Klockow C."/>
            <person name="Richter M."/>
            <person name="Achstetter T."/>
            <person name="Glockner F.O."/>
            <person name="Harder J."/>
        </authorList>
    </citation>
    <scope>NUCLEOTIDE SEQUENCE [LARGE SCALE GENOMIC DNA]</scope>
    <source>
        <strain evidence="2 3">WH47</strain>
    </source>
</reference>
<name>F2AR57_RHOBT</name>
<feature type="transmembrane region" description="Helical" evidence="1">
    <location>
        <begin position="102"/>
        <end position="122"/>
    </location>
</feature>
<comment type="caution">
    <text evidence="2">The sequence shown here is derived from an EMBL/GenBank/DDBJ whole genome shotgun (WGS) entry which is preliminary data.</text>
</comment>
<evidence type="ECO:0000313" key="3">
    <source>
        <dbReference type="Proteomes" id="UP000006222"/>
    </source>
</evidence>
<evidence type="ECO:0008006" key="4">
    <source>
        <dbReference type="Google" id="ProtNLM"/>
    </source>
</evidence>
<gene>
    <name evidence="2" type="ORF">RBWH47_00197</name>
</gene>